<dbReference type="EMBL" id="JASNQZ010000004">
    <property type="protein sequence ID" value="KAL0958527.1"/>
    <property type="molecule type" value="Genomic_DNA"/>
</dbReference>
<sequence>MSFPVFPNEVHPLSRMAVRPEPLLPWKDCYHSSFGEAECRVSSDEKDRSKVTTLDRSFRHILRDEFMVDLNSARELYAAAAVPLPSSPAASCASLHANDVAQGFPKNPASAPLPSSDENATFDLAAAESPQLGAQHPSNCGSEYLPDDVSIIASDDSAIWDEDDEGGDLAADLLKAMFTGRTNPMYPIIQVDYDLSTIDDFDPPSEYFKEEEALRSIIRAGLLRQYSREMAVDFGAGTSHSSLTASRISSASESVKTLSSASSQLHVGHPSLLSFLKKLLRPLKTARMHVSNKVRSITARLRRRS</sequence>
<dbReference type="Proteomes" id="UP001556367">
    <property type="component" value="Unassembled WGS sequence"/>
</dbReference>
<accession>A0ABR3JRX4</accession>
<proteinExistence type="predicted"/>
<name>A0ABR3JRX4_9AGAR</name>
<comment type="caution">
    <text evidence="1">The sequence shown here is derived from an EMBL/GenBank/DDBJ whole genome shotgun (WGS) entry which is preliminary data.</text>
</comment>
<evidence type="ECO:0000313" key="2">
    <source>
        <dbReference type="Proteomes" id="UP001556367"/>
    </source>
</evidence>
<organism evidence="1 2">
    <name type="scientific">Hohenbuehelia grisea</name>
    <dbReference type="NCBI Taxonomy" id="104357"/>
    <lineage>
        <taxon>Eukaryota</taxon>
        <taxon>Fungi</taxon>
        <taxon>Dikarya</taxon>
        <taxon>Basidiomycota</taxon>
        <taxon>Agaricomycotina</taxon>
        <taxon>Agaricomycetes</taxon>
        <taxon>Agaricomycetidae</taxon>
        <taxon>Agaricales</taxon>
        <taxon>Pleurotineae</taxon>
        <taxon>Pleurotaceae</taxon>
        <taxon>Hohenbuehelia</taxon>
    </lineage>
</organism>
<protein>
    <submittedName>
        <fullName evidence="1">Uncharacterized protein</fullName>
    </submittedName>
</protein>
<keyword evidence="2" id="KW-1185">Reference proteome</keyword>
<evidence type="ECO:0000313" key="1">
    <source>
        <dbReference type="EMBL" id="KAL0958527.1"/>
    </source>
</evidence>
<gene>
    <name evidence="1" type="ORF">HGRIS_000668</name>
</gene>
<reference evidence="2" key="1">
    <citation type="submission" date="2024-06" db="EMBL/GenBank/DDBJ databases">
        <title>Multi-omics analyses provide insights into the biosynthesis of the anticancer antibiotic pleurotin in Hohenbuehelia grisea.</title>
        <authorList>
            <person name="Weaver J.A."/>
            <person name="Alberti F."/>
        </authorList>
    </citation>
    <scope>NUCLEOTIDE SEQUENCE [LARGE SCALE GENOMIC DNA]</scope>
    <source>
        <strain evidence="2">T-177</strain>
    </source>
</reference>